<dbReference type="SUPFAM" id="SSF51395">
    <property type="entry name" value="FMN-linked oxidoreductases"/>
    <property type="match status" value="1"/>
</dbReference>
<comment type="caution">
    <text evidence="11">Lacks conserved residue(s) required for the propagation of feature annotation.</text>
</comment>
<dbReference type="PANTHER" id="PTHR43665">
    <property type="entry name" value="ISOPENTENYL-DIPHOSPHATE DELTA-ISOMERASE"/>
    <property type="match status" value="1"/>
</dbReference>
<comment type="subcellular location">
    <subcellularLocation>
        <location evidence="11">Cytoplasm</location>
    </subcellularLocation>
</comment>
<dbReference type="GO" id="GO:0070402">
    <property type="term" value="F:NADPH binding"/>
    <property type="evidence" value="ECO:0007669"/>
    <property type="project" value="UniProtKB-UniRule"/>
</dbReference>
<feature type="binding site" evidence="11">
    <location>
        <begin position="64"/>
        <end position="66"/>
    </location>
    <ligand>
        <name>FMN</name>
        <dbReference type="ChEBI" id="CHEBI:58210"/>
    </ligand>
</feature>
<feature type="domain" description="FMN-dependent dehydrogenase" evidence="12">
    <location>
        <begin position="173"/>
        <end position="333"/>
    </location>
</feature>
<evidence type="ECO:0000256" key="7">
    <source>
        <dbReference type="ARBA" id="ARBA00022857"/>
    </source>
</evidence>
<evidence type="ECO:0000256" key="5">
    <source>
        <dbReference type="ARBA" id="ARBA00022723"/>
    </source>
</evidence>
<evidence type="ECO:0000259" key="12">
    <source>
        <dbReference type="Pfam" id="PF01070"/>
    </source>
</evidence>
<dbReference type="GO" id="GO:0004452">
    <property type="term" value="F:isopentenyl-diphosphate delta-isomerase activity"/>
    <property type="evidence" value="ECO:0007669"/>
    <property type="project" value="UniProtKB-UniRule"/>
</dbReference>
<evidence type="ECO:0000256" key="11">
    <source>
        <dbReference type="HAMAP-Rule" id="MF_00354"/>
    </source>
</evidence>
<evidence type="ECO:0000256" key="6">
    <source>
        <dbReference type="ARBA" id="ARBA00022842"/>
    </source>
</evidence>
<dbReference type="PIRSF" id="PIRSF003314">
    <property type="entry name" value="IPP_isomerase"/>
    <property type="match status" value="1"/>
</dbReference>
<dbReference type="PANTHER" id="PTHR43665:SF1">
    <property type="entry name" value="ISOPENTENYL-DIPHOSPHATE DELTA-ISOMERASE"/>
    <property type="match status" value="1"/>
</dbReference>
<evidence type="ECO:0000256" key="2">
    <source>
        <dbReference type="ARBA" id="ARBA00022490"/>
    </source>
</evidence>
<comment type="subunit">
    <text evidence="10 11">Homooctamer. Dimer of tetramers.</text>
</comment>
<accession>A0A7G9YEL9</accession>
<dbReference type="GO" id="GO:0008299">
    <property type="term" value="P:isoprenoid biosynthetic process"/>
    <property type="evidence" value="ECO:0007669"/>
    <property type="project" value="UniProtKB-UniRule"/>
</dbReference>
<sequence>MTTSLRKIEHLQICANDPVEAHVSAGFDDVHLIHCALPEIDKDEIDTSTELFGKVMSAPLLIASMTGGHPDTYPINEALALAAEHLGLGIGVGSQRAALENPKQEETFRVVRDCAPHAFVYANIGVVQLTEYGIDGVEHAIEMIEADAIAIHLNFLQEAIQPEGCTHACGSLAALKDICNAVSVPVIAKETGAGISREVAAMLAAAGVDAIDVGGAGGTSWAGVEYYRARDRGDLRSEHLGELFWDWGIPTAASVVECSSCGLPVIATGGIRTGIDIAKSIALGASLSGTALPLVAPAMKNADAVIDRLSCMISELEIAMFLCGCPDVADLKTAPVVIGGRVREMLEARGF</sequence>
<comment type="function">
    <text evidence="11">Involved in the biosynthesis of isoprenoids. Catalyzes the 1,3-allylic rearrangement of the homoallylic substrate isopentenyl (IPP) to its allylic isomer, dimethylallyl diphosphate (DMAPP).</text>
</comment>
<dbReference type="EC" id="5.3.3.2" evidence="11"/>
<feature type="binding site" evidence="11">
    <location>
        <position position="158"/>
    </location>
    <ligand>
        <name>Mg(2+)</name>
        <dbReference type="ChEBI" id="CHEBI:18420"/>
    </ligand>
</feature>
<reference evidence="13" key="1">
    <citation type="submission" date="2020-06" db="EMBL/GenBank/DDBJ databases">
        <title>Unique genomic features of the anaerobic methanotrophic archaea.</title>
        <authorList>
            <person name="Chadwick G.L."/>
            <person name="Skennerton C.T."/>
            <person name="Laso-Perez R."/>
            <person name="Leu A.O."/>
            <person name="Speth D.R."/>
            <person name="Yu H."/>
            <person name="Morgan-Lang C."/>
            <person name="Hatzenpichler R."/>
            <person name="Goudeau D."/>
            <person name="Malmstrom R."/>
            <person name="Brazelton W.J."/>
            <person name="Woyke T."/>
            <person name="Hallam S.J."/>
            <person name="Tyson G.W."/>
            <person name="Wegener G."/>
            <person name="Boetius A."/>
            <person name="Orphan V."/>
        </authorList>
    </citation>
    <scope>NUCLEOTIDE SEQUENCE</scope>
</reference>
<dbReference type="InterPro" id="IPR000262">
    <property type="entry name" value="FMN-dep_DH"/>
</dbReference>
<dbReference type="InterPro" id="IPR013785">
    <property type="entry name" value="Aldolase_TIM"/>
</dbReference>
<proteinExistence type="inferred from homology"/>
<keyword evidence="5 11" id="KW-0479">Metal-binding</keyword>
<keyword evidence="8 11" id="KW-0414">Isoprene biosynthesis</keyword>
<comment type="similarity">
    <text evidence="11">Belongs to the IPP isomerase type 2 family.</text>
</comment>
<evidence type="ECO:0000256" key="9">
    <source>
        <dbReference type="ARBA" id="ARBA00023235"/>
    </source>
</evidence>
<dbReference type="HAMAP" id="MF_00354">
    <property type="entry name" value="Idi_2"/>
    <property type="match status" value="1"/>
</dbReference>
<evidence type="ECO:0000256" key="8">
    <source>
        <dbReference type="ARBA" id="ARBA00023229"/>
    </source>
</evidence>
<feature type="binding site" evidence="11">
    <location>
        <position position="123"/>
    </location>
    <ligand>
        <name>FMN</name>
        <dbReference type="ChEBI" id="CHEBI:58210"/>
    </ligand>
</feature>
<dbReference type="GO" id="GO:0005737">
    <property type="term" value="C:cytoplasm"/>
    <property type="evidence" value="ECO:0007669"/>
    <property type="project" value="UniProtKB-SubCell"/>
</dbReference>
<evidence type="ECO:0000256" key="3">
    <source>
        <dbReference type="ARBA" id="ARBA00022630"/>
    </source>
</evidence>
<keyword evidence="2 11" id="KW-0963">Cytoplasm</keyword>
<comment type="cofactor">
    <cofactor evidence="1 11">
        <name>FMN</name>
        <dbReference type="ChEBI" id="CHEBI:58210"/>
    </cofactor>
</comment>
<feature type="binding site" evidence="11">
    <location>
        <begin position="6"/>
        <end position="7"/>
    </location>
    <ligand>
        <name>substrate</name>
    </ligand>
</feature>
<feature type="binding site" evidence="11">
    <location>
        <begin position="94"/>
        <end position="96"/>
    </location>
    <ligand>
        <name>substrate</name>
    </ligand>
</feature>
<comment type="catalytic activity">
    <reaction evidence="11">
        <text>isopentenyl diphosphate = dimethylallyl diphosphate</text>
        <dbReference type="Rhea" id="RHEA:23284"/>
        <dbReference type="ChEBI" id="CHEBI:57623"/>
        <dbReference type="ChEBI" id="CHEBI:128769"/>
        <dbReference type="EC" id="5.3.3.2"/>
    </reaction>
</comment>
<feature type="binding site" evidence="11">
    <location>
        <position position="219"/>
    </location>
    <ligand>
        <name>FMN</name>
        <dbReference type="ChEBI" id="CHEBI:58210"/>
    </ligand>
</feature>
<feature type="binding site" evidence="11">
    <location>
        <position position="189"/>
    </location>
    <ligand>
        <name>FMN</name>
        <dbReference type="ChEBI" id="CHEBI:58210"/>
    </ligand>
</feature>
<dbReference type="SMART" id="SM01240">
    <property type="entry name" value="IMPDH"/>
    <property type="match status" value="1"/>
</dbReference>
<evidence type="ECO:0000256" key="4">
    <source>
        <dbReference type="ARBA" id="ARBA00022643"/>
    </source>
</evidence>
<dbReference type="GO" id="GO:0000287">
    <property type="term" value="F:magnesium ion binding"/>
    <property type="evidence" value="ECO:0007669"/>
    <property type="project" value="UniProtKB-UniRule"/>
</dbReference>
<feature type="binding site" evidence="11">
    <location>
        <position position="157"/>
    </location>
    <ligand>
        <name>substrate</name>
    </ligand>
</feature>
<keyword evidence="7 11" id="KW-0521">NADP</keyword>
<gene>
    <name evidence="11 13" type="primary">fni</name>
    <name evidence="13" type="ORF">KCGBEFIM_00028</name>
</gene>
<dbReference type="Gene3D" id="3.20.20.70">
    <property type="entry name" value="Aldolase class I"/>
    <property type="match status" value="1"/>
</dbReference>
<feature type="binding site" evidence="11">
    <location>
        <position position="94"/>
    </location>
    <ligand>
        <name>FMN</name>
        <dbReference type="ChEBI" id="CHEBI:58210"/>
    </ligand>
</feature>
<dbReference type="AlphaFoldDB" id="A0A7G9YEL9"/>
<evidence type="ECO:0000256" key="10">
    <source>
        <dbReference type="ARBA" id="ARBA00025810"/>
    </source>
</evidence>
<dbReference type="CDD" id="cd02811">
    <property type="entry name" value="IDI-2_FMN"/>
    <property type="match status" value="1"/>
</dbReference>
<dbReference type="GO" id="GO:0016491">
    <property type="term" value="F:oxidoreductase activity"/>
    <property type="evidence" value="ECO:0007669"/>
    <property type="project" value="InterPro"/>
</dbReference>
<dbReference type="InterPro" id="IPR011179">
    <property type="entry name" value="IPdP_isomerase"/>
</dbReference>
<dbReference type="GO" id="GO:0010181">
    <property type="term" value="F:FMN binding"/>
    <property type="evidence" value="ECO:0007669"/>
    <property type="project" value="UniProtKB-UniRule"/>
</dbReference>
<evidence type="ECO:0000256" key="1">
    <source>
        <dbReference type="ARBA" id="ARBA00001917"/>
    </source>
</evidence>
<keyword evidence="9 11" id="KW-0413">Isomerase</keyword>
<feature type="binding site" evidence="11">
    <location>
        <begin position="270"/>
        <end position="272"/>
    </location>
    <ligand>
        <name>FMN</name>
        <dbReference type="ChEBI" id="CHEBI:58210"/>
    </ligand>
</feature>
<name>A0A7G9YEL9_9EURY</name>
<keyword evidence="6 11" id="KW-0460">Magnesium</keyword>
<evidence type="ECO:0000313" key="13">
    <source>
        <dbReference type="EMBL" id="QNO46453.1"/>
    </source>
</evidence>
<keyword evidence="3 11" id="KW-0285">Flavoprotein</keyword>
<organism evidence="13">
    <name type="scientific">Candidatus Methanogaster sp. ANME-2c ERB4</name>
    <dbReference type="NCBI Taxonomy" id="2759911"/>
    <lineage>
        <taxon>Archaea</taxon>
        <taxon>Methanobacteriati</taxon>
        <taxon>Methanobacteriota</taxon>
        <taxon>Stenosarchaea group</taxon>
        <taxon>Methanomicrobia</taxon>
        <taxon>Methanosarcinales</taxon>
        <taxon>ANME-2 cluster</taxon>
        <taxon>Candidatus Methanogasteraceae</taxon>
        <taxon>Candidatus Methanogaster</taxon>
    </lineage>
</organism>
<comment type="cofactor">
    <cofactor evidence="11">
        <name>NADPH</name>
        <dbReference type="ChEBI" id="CHEBI:57783"/>
    </cofactor>
</comment>
<keyword evidence="4 11" id="KW-0288">FMN</keyword>
<dbReference type="EMBL" id="MT631190">
    <property type="protein sequence ID" value="QNO46453.1"/>
    <property type="molecule type" value="Genomic_DNA"/>
</dbReference>
<dbReference type="Pfam" id="PF01070">
    <property type="entry name" value="FMN_dh"/>
    <property type="match status" value="1"/>
</dbReference>
<comment type="cofactor">
    <cofactor evidence="11">
        <name>Mg(2+)</name>
        <dbReference type="ChEBI" id="CHEBI:18420"/>
    </cofactor>
</comment>
<protein>
    <recommendedName>
        <fullName evidence="11">Isopentenyl-diphosphate delta-isomerase</fullName>
        <shortName evidence="11">IPP isomerase</shortName>
        <ecNumber evidence="11">5.3.3.2</ecNumber>
    </recommendedName>
    <alternativeName>
        <fullName evidence="11">Isopentenyl diphosphate:dimethylallyl diphosphate isomerase</fullName>
    </alternativeName>
    <alternativeName>
        <fullName evidence="11">Isopentenyl pyrophosphate isomerase</fullName>
    </alternativeName>
    <alternativeName>
        <fullName evidence="11">Type 2 isopentenyl diphosphate isomerase</fullName>
        <shortName evidence="11">IDI-2</shortName>
    </alternativeName>
</protein>
<feature type="binding site" evidence="11">
    <location>
        <begin position="291"/>
        <end position="292"/>
    </location>
    <ligand>
        <name>FMN</name>
        <dbReference type="ChEBI" id="CHEBI:58210"/>
    </ligand>
</feature>
<dbReference type="NCBIfam" id="TIGR02151">
    <property type="entry name" value="IPP_isom_2"/>
    <property type="match status" value="1"/>
</dbReference>